<keyword evidence="1" id="KW-0812">Transmembrane</keyword>
<keyword evidence="1" id="KW-0472">Membrane</keyword>
<feature type="transmembrane region" description="Helical" evidence="1">
    <location>
        <begin position="137"/>
        <end position="154"/>
    </location>
</feature>
<evidence type="ECO:0000256" key="1">
    <source>
        <dbReference type="SAM" id="Phobius"/>
    </source>
</evidence>
<organism evidence="2 3">
    <name type="scientific">Candidatus Bacteroides merdavium</name>
    <dbReference type="NCBI Taxonomy" id="2838472"/>
    <lineage>
        <taxon>Bacteria</taxon>
        <taxon>Pseudomonadati</taxon>
        <taxon>Bacteroidota</taxon>
        <taxon>Bacteroidia</taxon>
        <taxon>Bacteroidales</taxon>
        <taxon>Bacteroidaceae</taxon>
        <taxon>Bacteroides</taxon>
    </lineage>
</organism>
<reference evidence="2" key="1">
    <citation type="journal article" date="2021" name="PeerJ">
        <title>Extensive microbial diversity within the chicken gut microbiome revealed by metagenomics and culture.</title>
        <authorList>
            <person name="Gilroy R."/>
            <person name="Ravi A."/>
            <person name="Getino M."/>
            <person name="Pursley I."/>
            <person name="Horton D.L."/>
            <person name="Alikhan N.F."/>
            <person name="Baker D."/>
            <person name="Gharbi K."/>
            <person name="Hall N."/>
            <person name="Watson M."/>
            <person name="Adriaenssens E.M."/>
            <person name="Foster-Nyarko E."/>
            <person name="Jarju S."/>
            <person name="Secka A."/>
            <person name="Antonio M."/>
            <person name="Oren A."/>
            <person name="Chaudhuri R.R."/>
            <person name="La Ragione R."/>
            <person name="Hildebrand F."/>
            <person name="Pallen M.J."/>
        </authorList>
    </citation>
    <scope>NUCLEOTIDE SEQUENCE</scope>
    <source>
        <strain evidence="2">CHK118-2852</strain>
    </source>
</reference>
<reference evidence="2" key="2">
    <citation type="submission" date="2021-04" db="EMBL/GenBank/DDBJ databases">
        <authorList>
            <person name="Gilroy R."/>
        </authorList>
    </citation>
    <scope>NUCLEOTIDE SEQUENCE</scope>
    <source>
        <strain evidence="2">CHK118-2852</strain>
    </source>
</reference>
<evidence type="ECO:0000313" key="3">
    <source>
        <dbReference type="Proteomes" id="UP000824108"/>
    </source>
</evidence>
<proteinExistence type="predicted"/>
<comment type="caution">
    <text evidence="2">The sequence shown here is derived from an EMBL/GenBank/DDBJ whole genome shotgun (WGS) entry which is preliminary data.</text>
</comment>
<sequence length="210" mass="24506">MELEDLKKSWQTLDEHLQKQDITTEEQVARLIACYKQKTKRRLGSLMSLQRASLCIGLLILIAIGTICLLLPSWIEDTDTRTKLQAVLIFLAITLIGGGGWDWRTYRYMQQIRVDLLPIAEVSRRIVRLRLWTRQEVTAISLWVLLFGGIYYWAMEFYHLPALIQAVIVGVFILFEAAVIWLLYQHLIYKNLNQIKKDIEDLKDVCTESH</sequence>
<dbReference type="EMBL" id="DXAV01000024">
    <property type="protein sequence ID" value="HIZ91090.1"/>
    <property type="molecule type" value="Genomic_DNA"/>
</dbReference>
<feature type="transmembrane region" description="Helical" evidence="1">
    <location>
        <begin position="84"/>
        <end position="103"/>
    </location>
</feature>
<feature type="transmembrane region" description="Helical" evidence="1">
    <location>
        <begin position="52"/>
        <end position="72"/>
    </location>
</feature>
<feature type="transmembrane region" description="Helical" evidence="1">
    <location>
        <begin position="160"/>
        <end position="184"/>
    </location>
</feature>
<name>A0A9D2GYJ9_9BACE</name>
<gene>
    <name evidence="2" type="ORF">H9807_03050</name>
</gene>
<keyword evidence="1" id="KW-1133">Transmembrane helix</keyword>
<accession>A0A9D2GYJ9</accession>
<protein>
    <submittedName>
        <fullName evidence="2">Uncharacterized protein</fullName>
    </submittedName>
</protein>
<dbReference type="AlphaFoldDB" id="A0A9D2GYJ9"/>
<evidence type="ECO:0000313" key="2">
    <source>
        <dbReference type="EMBL" id="HIZ91090.1"/>
    </source>
</evidence>
<dbReference type="Proteomes" id="UP000824108">
    <property type="component" value="Unassembled WGS sequence"/>
</dbReference>